<dbReference type="NCBIfam" id="NF033542">
    <property type="entry name" value="transpos_IS110"/>
    <property type="match status" value="1"/>
</dbReference>
<evidence type="ECO:0000259" key="1">
    <source>
        <dbReference type="Pfam" id="PF01548"/>
    </source>
</evidence>
<reference evidence="3 4" key="1">
    <citation type="submission" date="2017-04" db="EMBL/GenBank/DDBJ databases">
        <authorList>
            <person name="Afonso C.L."/>
            <person name="Miller P.J."/>
            <person name="Scott M.A."/>
            <person name="Spackman E."/>
            <person name="Goraichik I."/>
            <person name="Dimitrov K.M."/>
            <person name="Suarez D.L."/>
            <person name="Swayne D.E."/>
        </authorList>
    </citation>
    <scope>NUCLEOTIDE SEQUENCE [LARGE SCALE GENOMIC DNA]</scope>
    <source>
        <strain evidence="3 4">KR-140</strain>
    </source>
</reference>
<protein>
    <submittedName>
        <fullName evidence="3">Transposase</fullName>
    </submittedName>
</protein>
<feature type="domain" description="Transposase IS116/IS110/IS902 C-terminal" evidence="2">
    <location>
        <begin position="191"/>
        <end position="271"/>
    </location>
</feature>
<name>A0A1W1UAP0_9DEIO</name>
<dbReference type="PANTHER" id="PTHR33055:SF13">
    <property type="entry name" value="TRANSPOSASE"/>
    <property type="match status" value="1"/>
</dbReference>
<gene>
    <name evidence="3" type="ORF">SAMN00790413_06505</name>
</gene>
<dbReference type="Proteomes" id="UP000192582">
    <property type="component" value="Unassembled WGS sequence"/>
</dbReference>
<accession>A0A1W1UAP0</accession>
<dbReference type="AlphaFoldDB" id="A0A1W1UAP0"/>
<dbReference type="RefSeq" id="WP_245808076.1">
    <property type="nucleotide sequence ID" value="NZ_FWWU01000002.1"/>
</dbReference>
<organism evidence="3 4">
    <name type="scientific">Deinococcus hopiensis KR-140</name>
    <dbReference type="NCBI Taxonomy" id="695939"/>
    <lineage>
        <taxon>Bacteria</taxon>
        <taxon>Thermotogati</taxon>
        <taxon>Deinococcota</taxon>
        <taxon>Deinococci</taxon>
        <taxon>Deinococcales</taxon>
        <taxon>Deinococcaceae</taxon>
        <taxon>Deinococcus</taxon>
    </lineage>
</organism>
<dbReference type="Pfam" id="PF01548">
    <property type="entry name" value="DEDD_Tnp_IS110"/>
    <property type="match status" value="1"/>
</dbReference>
<feature type="domain" description="Transposase IS110-like N-terminal" evidence="1">
    <location>
        <begin position="7"/>
        <end position="148"/>
    </location>
</feature>
<keyword evidence="4" id="KW-1185">Reference proteome</keyword>
<evidence type="ECO:0000259" key="2">
    <source>
        <dbReference type="Pfam" id="PF02371"/>
    </source>
</evidence>
<evidence type="ECO:0000313" key="4">
    <source>
        <dbReference type="Proteomes" id="UP000192582"/>
    </source>
</evidence>
<evidence type="ECO:0000313" key="3">
    <source>
        <dbReference type="EMBL" id="SMB78139.1"/>
    </source>
</evidence>
<dbReference type="GO" id="GO:0003677">
    <property type="term" value="F:DNA binding"/>
    <property type="evidence" value="ECO:0007669"/>
    <property type="project" value="InterPro"/>
</dbReference>
<dbReference type="GO" id="GO:0006313">
    <property type="term" value="P:DNA transposition"/>
    <property type="evidence" value="ECO:0007669"/>
    <property type="project" value="InterPro"/>
</dbReference>
<sequence>MPEQMFVGIDVSKARLDVAVLPSGEIFAVENTAAGLTELLIRLSEVQPHLVVLEATGGLEQAAMLALHDAGLAVTVLNPRQVRHFCRALGKHAKTDRMDAVLLAKFAQTLQPQAQVPGDAPQRALEALLARRRQMVDLLTMERNRLHSSRDSYVQRDVQEVIQYLEGRREQLDQALQEAILNSPKFQGTYALLTSTPGVGPVVALTLLAQLPELGSLSRQKVANLVGVAPLNWDSDKSRGHRCIWGGRAEVRQVLYMAAVTAVRWNPTLKTVFNHLIQKGKPKKVALVACMRKLLVYLNAMVRDQTPWHAPSAA</sequence>
<dbReference type="PANTHER" id="PTHR33055">
    <property type="entry name" value="TRANSPOSASE FOR INSERTION SEQUENCE ELEMENT IS1111A"/>
    <property type="match status" value="1"/>
</dbReference>
<dbReference type="InterPro" id="IPR003346">
    <property type="entry name" value="Transposase_20"/>
</dbReference>
<dbReference type="EMBL" id="FWWU01000002">
    <property type="protein sequence ID" value="SMB78139.1"/>
    <property type="molecule type" value="Genomic_DNA"/>
</dbReference>
<dbReference type="GO" id="GO:0004803">
    <property type="term" value="F:transposase activity"/>
    <property type="evidence" value="ECO:0007669"/>
    <property type="project" value="InterPro"/>
</dbReference>
<proteinExistence type="predicted"/>
<dbReference type="InterPro" id="IPR002525">
    <property type="entry name" value="Transp_IS110-like_N"/>
</dbReference>
<dbReference type="Pfam" id="PF02371">
    <property type="entry name" value="Transposase_20"/>
    <property type="match status" value="1"/>
</dbReference>
<dbReference type="InterPro" id="IPR047650">
    <property type="entry name" value="Transpos_IS110"/>
</dbReference>